<proteinExistence type="predicted"/>
<comment type="caution">
    <text evidence="1">The sequence shown here is derived from an EMBL/GenBank/DDBJ whole genome shotgun (WGS) entry which is preliminary data.</text>
</comment>
<accession>A0ACB8CWW5</accession>
<name>A0ACB8CWW5_DERSI</name>
<evidence type="ECO:0000313" key="1">
    <source>
        <dbReference type="EMBL" id="KAH7953697.1"/>
    </source>
</evidence>
<dbReference type="Proteomes" id="UP000821865">
    <property type="component" value="Chromosome 4"/>
</dbReference>
<dbReference type="EMBL" id="CM023473">
    <property type="protein sequence ID" value="KAH7953697.1"/>
    <property type="molecule type" value="Genomic_DNA"/>
</dbReference>
<organism evidence="1 2">
    <name type="scientific">Dermacentor silvarum</name>
    <name type="common">Tick</name>
    <dbReference type="NCBI Taxonomy" id="543639"/>
    <lineage>
        <taxon>Eukaryota</taxon>
        <taxon>Metazoa</taxon>
        <taxon>Ecdysozoa</taxon>
        <taxon>Arthropoda</taxon>
        <taxon>Chelicerata</taxon>
        <taxon>Arachnida</taxon>
        <taxon>Acari</taxon>
        <taxon>Parasitiformes</taxon>
        <taxon>Ixodida</taxon>
        <taxon>Ixodoidea</taxon>
        <taxon>Ixodidae</taxon>
        <taxon>Rhipicephalinae</taxon>
        <taxon>Dermacentor</taxon>
    </lineage>
</organism>
<reference evidence="1" key="1">
    <citation type="submission" date="2020-05" db="EMBL/GenBank/DDBJ databases">
        <title>Large-scale comparative analyses of tick genomes elucidate their genetic diversity and vector capacities.</title>
        <authorList>
            <person name="Jia N."/>
            <person name="Wang J."/>
            <person name="Shi W."/>
            <person name="Du L."/>
            <person name="Sun Y."/>
            <person name="Zhan W."/>
            <person name="Jiang J."/>
            <person name="Wang Q."/>
            <person name="Zhang B."/>
            <person name="Ji P."/>
            <person name="Sakyi L.B."/>
            <person name="Cui X."/>
            <person name="Yuan T."/>
            <person name="Jiang B."/>
            <person name="Yang W."/>
            <person name="Lam T.T.-Y."/>
            <person name="Chang Q."/>
            <person name="Ding S."/>
            <person name="Wang X."/>
            <person name="Zhu J."/>
            <person name="Ruan X."/>
            <person name="Zhao L."/>
            <person name="Wei J."/>
            <person name="Que T."/>
            <person name="Du C."/>
            <person name="Cheng J."/>
            <person name="Dai P."/>
            <person name="Han X."/>
            <person name="Huang E."/>
            <person name="Gao Y."/>
            <person name="Liu J."/>
            <person name="Shao H."/>
            <person name="Ye R."/>
            <person name="Li L."/>
            <person name="Wei W."/>
            <person name="Wang X."/>
            <person name="Wang C."/>
            <person name="Yang T."/>
            <person name="Huo Q."/>
            <person name="Li W."/>
            <person name="Guo W."/>
            <person name="Chen H."/>
            <person name="Zhou L."/>
            <person name="Ni X."/>
            <person name="Tian J."/>
            <person name="Zhou Y."/>
            <person name="Sheng Y."/>
            <person name="Liu T."/>
            <person name="Pan Y."/>
            <person name="Xia L."/>
            <person name="Li J."/>
            <person name="Zhao F."/>
            <person name="Cao W."/>
        </authorList>
    </citation>
    <scope>NUCLEOTIDE SEQUENCE</scope>
    <source>
        <strain evidence="1">Dsil-2018</strain>
    </source>
</reference>
<gene>
    <name evidence="1" type="ORF">HPB49_011491</name>
</gene>
<evidence type="ECO:0000313" key="2">
    <source>
        <dbReference type="Proteomes" id="UP000821865"/>
    </source>
</evidence>
<sequence length="579" mass="66730">MHRHHLVILLAAMLAAIAKAEPTRWAWATVEPRLSRLVIHDGEPPQEKSFTEAPHVPVAWASFKDDIHESGWSYLQIESNPYVHDELQAYAAGALEAYLTRQLMENQWENLFSRYCENQTQYCSRLEEFIAKNLAYSHKQEHRFKYSDPYWNMVHLIMRQLSGLSDVFENETLDYSHELDNATRAFYFSLVGDLFDLELALERKKDFNSIAQILSCSALVKVLGDFEDIYISHDTWFLYRGMLRIQKKYIFPWHHTAHHTGVENIIPGHTITMSSYAGKLVSWDNFYLTSAGLAITETSIVNDNKDLWKFVVPESGPFTWVSAAVASRLATSGIEWVRLLGRENGGTCNSQVLVLDYKLFVPGTPIVDGTLWIYEQLPYFNDIFNVSGQLPKVQQYGDFYTYENCPRAKIFRRDHVKVKDMNSMIKLMRYNDYKNDPLSRCNCTPPYNPTYAIAPRFDLLDPHGTYDIPDMYPRAVGGIDVKLTNYTLFASLEFVGVSGPTWDDQPPFQWSTSGFLDGHVGHPDKWQFGPVIRKWAQPRVQWLSERERLQNSAASRVSWTVYLPLLGVASLIGNRRVYL</sequence>
<protein>
    <submittedName>
        <fullName evidence="1">Uncharacterized protein</fullName>
    </submittedName>
</protein>
<keyword evidence="2" id="KW-1185">Reference proteome</keyword>